<feature type="transmembrane region" description="Helical" evidence="1">
    <location>
        <begin position="136"/>
        <end position="158"/>
    </location>
</feature>
<feature type="transmembrane region" description="Helical" evidence="1">
    <location>
        <begin position="96"/>
        <end position="116"/>
    </location>
</feature>
<keyword evidence="1" id="KW-0812">Transmembrane</keyword>
<dbReference type="InterPro" id="IPR010721">
    <property type="entry name" value="UstE-like"/>
</dbReference>
<comment type="caution">
    <text evidence="2">The sequence shown here is derived from an EMBL/GenBank/DDBJ whole genome shotgun (WGS) entry which is preliminary data.</text>
</comment>
<keyword evidence="3" id="KW-1185">Reference proteome</keyword>
<evidence type="ECO:0000313" key="3">
    <source>
        <dbReference type="Proteomes" id="UP001479436"/>
    </source>
</evidence>
<feature type="transmembrane region" description="Helical" evidence="1">
    <location>
        <begin position="65"/>
        <end position="84"/>
    </location>
</feature>
<protein>
    <recommendedName>
        <fullName evidence="4">Steroid 5-alpha reductase C-terminal domain-containing protein</fullName>
    </recommendedName>
</protein>
<name>A0ABR2WYL7_9FUNG</name>
<keyword evidence="1" id="KW-1133">Transmembrane helix</keyword>
<proteinExistence type="predicted"/>
<dbReference type="PANTHER" id="PTHR32251">
    <property type="entry name" value="3-OXO-5-ALPHA-STEROID 4-DEHYDROGENASE"/>
    <property type="match status" value="1"/>
</dbReference>
<reference evidence="2 3" key="1">
    <citation type="submission" date="2023-04" db="EMBL/GenBank/DDBJ databases">
        <title>Genome of Basidiobolus ranarum AG-B5.</title>
        <authorList>
            <person name="Stajich J.E."/>
            <person name="Carter-House D."/>
            <person name="Gryganskyi A."/>
        </authorList>
    </citation>
    <scope>NUCLEOTIDE SEQUENCE [LARGE SCALE GENOMIC DNA]</scope>
    <source>
        <strain evidence="2 3">AG-B5</strain>
    </source>
</reference>
<dbReference type="PROSITE" id="PS50244">
    <property type="entry name" value="S5A_REDUCTASE"/>
    <property type="match status" value="1"/>
</dbReference>
<organism evidence="2 3">
    <name type="scientific">Basidiobolus ranarum</name>
    <dbReference type="NCBI Taxonomy" id="34480"/>
    <lineage>
        <taxon>Eukaryota</taxon>
        <taxon>Fungi</taxon>
        <taxon>Fungi incertae sedis</taxon>
        <taxon>Zoopagomycota</taxon>
        <taxon>Entomophthoromycotina</taxon>
        <taxon>Basidiobolomycetes</taxon>
        <taxon>Basidiobolales</taxon>
        <taxon>Basidiobolaceae</taxon>
        <taxon>Basidiobolus</taxon>
    </lineage>
</organism>
<evidence type="ECO:0000256" key="1">
    <source>
        <dbReference type="SAM" id="Phobius"/>
    </source>
</evidence>
<evidence type="ECO:0000313" key="2">
    <source>
        <dbReference type="EMBL" id="KAK9766566.1"/>
    </source>
</evidence>
<dbReference type="Proteomes" id="UP001479436">
    <property type="component" value="Unassembled WGS sequence"/>
</dbReference>
<gene>
    <name evidence="2" type="ORF">K7432_004259</name>
</gene>
<dbReference type="Pfam" id="PF06966">
    <property type="entry name" value="DUF1295"/>
    <property type="match status" value="1"/>
</dbReference>
<feature type="transmembrane region" description="Helical" evidence="1">
    <location>
        <begin position="189"/>
        <end position="208"/>
    </location>
</feature>
<feature type="transmembrane region" description="Helical" evidence="1">
    <location>
        <begin position="12"/>
        <end position="32"/>
    </location>
</feature>
<keyword evidence="1" id="KW-0472">Membrane</keyword>
<dbReference type="EMBL" id="JASJQH010000144">
    <property type="protein sequence ID" value="KAK9766566.1"/>
    <property type="molecule type" value="Genomic_DNA"/>
</dbReference>
<accession>A0ABR2WYL7</accession>
<feature type="transmembrane region" description="Helical" evidence="1">
    <location>
        <begin position="214"/>
        <end position="236"/>
    </location>
</feature>
<dbReference type="PANTHER" id="PTHR32251:SF15">
    <property type="entry name" value="3-OXO-5-ALPHA-STEROID 4-DEHYDROGENASE (DUF1295)"/>
    <property type="match status" value="1"/>
</dbReference>
<evidence type="ECO:0008006" key="4">
    <source>
        <dbReference type="Google" id="ProtNLM"/>
    </source>
</evidence>
<sequence length="312" mass="35983">MGVKLLDEHYLVISAFVVAAYQLIYFFTALVFRLERMKIAVGSINFILLALLTFVISQTYYTRQIIAFALVTLWGLRAAGDQIFRVIHSLQVEDESTVKCFSLFSYTCLQIIWVWAVSLPSTILNSPAVSKSNPTFGSVTDILGLTFWILGFTIRAIADYQRNRHCSQRFSQLDILKSGLWSYSRHPNYFGEILTWWGMFLLCLQPTLSTGLTISWISVLSPITVLVVLFFVTGLLHREKPTQQKFYESPEFSAYKDYLDRTSLIVPIPGYIYIKFPLWVKSVFFFEWPIFRYAPAWKTSYVGHKIGSMEEL</sequence>
<dbReference type="Gene3D" id="1.20.120.1630">
    <property type="match status" value="1"/>
</dbReference>
<feature type="transmembrane region" description="Helical" evidence="1">
    <location>
        <begin position="39"/>
        <end position="59"/>
    </location>
</feature>